<accession>A0AAW6DK31</accession>
<gene>
    <name evidence="3" type="ORF">PNW85_20115</name>
</gene>
<dbReference type="GO" id="GO:0003677">
    <property type="term" value="F:DNA binding"/>
    <property type="evidence" value="ECO:0007669"/>
    <property type="project" value="InterPro"/>
</dbReference>
<dbReference type="AlphaFoldDB" id="A0AAW6DK31"/>
<dbReference type="InterPro" id="IPR010982">
    <property type="entry name" value="Lambda_DNA-bd_dom_sf"/>
</dbReference>
<dbReference type="Pfam" id="PF01381">
    <property type="entry name" value="HTH_3"/>
    <property type="match status" value="1"/>
</dbReference>
<evidence type="ECO:0000313" key="4">
    <source>
        <dbReference type="Proteomes" id="UP001212160"/>
    </source>
</evidence>
<proteinExistence type="predicted"/>
<dbReference type="RefSeq" id="WP_272108467.1">
    <property type="nucleotide sequence ID" value="NZ_JAQMLA010000152.1"/>
</dbReference>
<dbReference type="SMART" id="SM00530">
    <property type="entry name" value="HTH_XRE"/>
    <property type="match status" value="1"/>
</dbReference>
<feature type="region of interest" description="Disordered" evidence="1">
    <location>
        <begin position="76"/>
        <end position="97"/>
    </location>
</feature>
<feature type="domain" description="HTH cro/C1-type" evidence="2">
    <location>
        <begin position="23"/>
        <end position="59"/>
    </location>
</feature>
<dbReference type="Proteomes" id="UP001212160">
    <property type="component" value="Unassembled WGS sequence"/>
</dbReference>
<comment type="caution">
    <text evidence="3">The sequence shown here is derived from an EMBL/GenBank/DDBJ whole genome shotgun (WGS) entry which is preliminary data.</text>
</comment>
<evidence type="ECO:0000259" key="2">
    <source>
        <dbReference type="PROSITE" id="PS50943"/>
    </source>
</evidence>
<organism evidence="3 4">
    <name type="scientific">Mediterraneibacter gnavus</name>
    <name type="common">Ruminococcus gnavus</name>
    <dbReference type="NCBI Taxonomy" id="33038"/>
    <lineage>
        <taxon>Bacteria</taxon>
        <taxon>Bacillati</taxon>
        <taxon>Bacillota</taxon>
        <taxon>Clostridia</taxon>
        <taxon>Lachnospirales</taxon>
        <taxon>Lachnospiraceae</taxon>
        <taxon>Mediterraneibacter</taxon>
    </lineage>
</organism>
<dbReference type="EMBL" id="JAQMLA010000152">
    <property type="protein sequence ID" value="MDB8688898.1"/>
    <property type="molecule type" value="Genomic_DNA"/>
</dbReference>
<dbReference type="PROSITE" id="PS50943">
    <property type="entry name" value="HTH_CROC1"/>
    <property type="match status" value="1"/>
</dbReference>
<dbReference type="SUPFAM" id="SSF47413">
    <property type="entry name" value="lambda repressor-like DNA-binding domains"/>
    <property type="match status" value="1"/>
</dbReference>
<evidence type="ECO:0000313" key="3">
    <source>
        <dbReference type="EMBL" id="MDB8688898.1"/>
    </source>
</evidence>
<sequence length="97" mass="11279">MEDNKKIIIDIDSVVGEVEKTNIKDIREEAGLSRQEFCDAFKVPYRTLQSWEHETREISPLVKRLMAYVIGMEKMKQESANKAEQRGEEDGEENDKC</sequence>
<dbReference type="InterPro" id="IPR001387">
    <property type="entry name" value="Cro/C1-type_HTH"/>
</dbReference>
<dbReference type="CDD" id="cd00093">
    <property type="entry name" value="HTH_XRE"/>
    <property type="match status" value="1"/>
</dbReference>
<name>A0AAW6DK31_MEDGN</name>
<evidence type="ECO:0000256" key="1">
    <source>
        <dbReference type="SAM" id="MobiDB-lite"/>
    </source>
</evidence>
<dbReference type="Gene3D" id="1.10.260.40">
    <property type="entry name" value="lambda repressor-like DNA-binding domains"/>
    <property type="match status" value="1"/>
</dbReference>
<reference evidence="3" key="1">
    <citation type="submission" date="2023-01" db="EMBL/GenBank/DDBJ databases">
        <title>Human gut microbiome strain richness.</title>
        <authorList>
            <person name="Chen-Liaw A."/>
        </authorList>
    </citation>
    <scope>NUCLEOTIDE SEQUENCE</scope>
    <source>
        <strain evidence="3">RTP21484st1_H11_RTP21484_190118</strain>
    </source>
</reference>
<protein>
    <submittedName>
        <fullName evidence="3">Helix-turn-helix transcriptional regulator</fullName>
    </submittedName>
</protein>